<evidence type="ECO:0000313" key="2">
    <source>
        <dbReference type="Proteomes" id="UP001066276"/>
    </source>
</evidence>
<comment type="caution">
    <text evidence="1">The sequence shown here is derived from an EMBL/GenBank/DDBJ whole genome shotgun (WGS) entry which is preliminary data.</text>
</comment>
<dbReference type="Proteomes" id="UP001066276">
    <property type="component" value="Chromosome 9"/>
</dbReference>
<proteinExistence type="predicted"/>
<name>A0AAV7N8D5_PLEWA</name>
<organism evidence="1 2">
    <name type="scientific">Pleurodeles waltl</name>
    <name type="common">Iberian ribbed newt</name>
    <dbReference type="NCBI Taxonomy" id="8319"/>
    <lineage>
        <taxon>Eukaryota</taxon>
        <taxon>Metazoa</taxon>
        <taxon>Chordata</taxon>
        <taxon>Craniata</taxon>
        <taxon>Vertebrata</taxon>
        <taxon>Euteleostomi</taxon>
        <taxon>Amphibia</taxon>
        <taxon>Batrachia</taxon>
        <taxon>Caudata</taxon>
        <taxon>Salamandroidea</taxon>
        <taxon>Salamandridae</taxon>
        <taxon>Pleurodelinae</taxon>
        <taxon>Pleurodeles</taxon>
    </lineage>
</organism>
<dbReference type="AlphaFoldDB" id="A0AAV7N8D5"/>
<sequence>MRTRSPIPLNVLVSAPASAGGLHSLTGLIAARDLTHRSRPSLTRSSRDSAPHLLLATFPKVHRCSASYRYSRHHGQRALYLWGTSMGGVGVLTTAGPLLSPSRGPQPRWVHCSATAAILGHGSRGAVRADFEQNPLQSRGAAVPTRAGRPPITSLQFSRPPVVIMAGFMRRARFVARERRTMYAAPSAPRQAPPAY</sequence>
<protein>
    <submittedName>
        <fullName evidence="1">Uncharacterized protein</fullName>
    </submittedName>
</protein>
<accession>A0AAV7N8D5</accession>
<keyword evidence="2" id="KW-1185">Reference proteome</keyword>
<evidence type="ECO:0000313" key="1">
    <source>
        <dbReference type="EMBL" id="KAJ1109438.1"/>
    </source>
</evidence>
<dbReference type="EMBL" id="JANPWB010000013">
    <property type="protein sequence ID" value="KAJ1109438.1"/>
    <property type="molecule type" value="Genomic_DNA"/>
</dbReference>
<gene>
    <name evidence="1" type="ORF">NDU88_006799</name>
</gene>
<reference evidence="1" key="1">
    <citation type="journal article" date="2022" name="bioRxiv">
        <title>Sequencing and chromosome-scale assembly of the giantPleurodeles waltlgenome.</title>
        <authorList>
            <person name="Brown T."/>
            <person name="Elewa A."/>
            <person name="Iarovenko S."/>
            <person name="Subramanian E."/>
            <person name="Araus A.J."/>
            <person name="Petzold A."/>
            <person name="Susuki M."/>
            <person name="Suzuki K.-i.T."/>
            <person name="Hayashi T."/>
            <person name="Toyoda A."/>
            <person name="Oliveira C."/>
            <person name="Osipova E."/>
            <person name="Leigh N.D."/>
            <person name="Simon A."/>
            <person name="Yun M.H."/>
        </authorList>
    </citation>
    <scope>NUCLEOTIDE SEQUENCE</scope>
    <source>
        <strain evidence="1">20211129_DDA</strain>
        <tissue evidence="1">Liver</tissue>
    </source>
</reference>